<evidence type="ECO:0000256" key="3">
    <source>
        <dbReference type="ARBA" id="ARBA00023163"/>
    </source>
</evidence>
<evidence type="ECO:0000256" key="2">
    <source>
        <dbReference type="ARBA" id="ARBA00023125"/>
    </source>
</evidence>
<keyword evidence="2 4" id="KW-0238">DNA-binding</keyword>
<keyword evidence="3" id="KW-0804">Transcription</keyword>
<dbReference type="InterPro" id="IPR036271">
    <property type="entry name" value="Tet_transcr_reg_TetR-rel_C_sf"/>
</dbReference>
<evidence type="ECO:0000259" key="5">
    <source>
        <dbReference type="PROSITE" id="PS50977"/>
    </source>
</evidence>
<dbReference type="InterPro" id="IPR001647">
    <property type="entry name" value="HTH_TetR"/>
</dbReference>
<evidence type="ECO:0000313" key="7">
    <source>
        <dbReference type="Proteomes" id="UP000189670"/>
    </source>
</evidence>
<comment type="caution">
    <text evidence="6">The sequence shown here is derived from an EMBL/GenBank/DDBJ whole genome shotgun (WGS) entry which is preliminary data.</text>
</comment>
<dbReference type="SUPFAM" id="SSF48498">
    <property type="entry name" value="Tetracyclin repressor-like, C-terminal domain"/>
    <property type="match status" value="1"/>
</dbReference>
<dbReference type="PANTHER" id="PTHR47506:SF3">
    <property type="entry name" value="HTH-TYPE TRANSCRIPTIONAL REGULATOR LMRA"/>
    <property type="match status" value="1"/>
</dbReference>
<dbReference type="Proteomes" id="UP000189670">
    <property type="component" value="Unassembled WGS sequence"/>
</dbReference>
<evidence type="ECO:0000256" key="4">
    <source>
        <dbReference type="PROSITE-ProRule" id="PRU00335"/>
    </source>
</evidence>
<dbReference type="PROSITE" id="PS50977">
    <property type="entry name" value="HTH_TETR_2"/>
    <property type="match status" value="1"/>
</dbReference>
<sequence>MGKSEETRLLIIKKAASIFNQYGYKGTSMAQLTKAINMTKGAIYGNFNNKNEIALAAFEYNVAKISETVSEIVRPKKHACDRIIAYANFYLDHFGEISKTGGCPVLNAAIDSDNVHQLLKNKVVEVIENWINSISQIIYNGIQRMQIHPHSKPEQFASVFVSLIEGGMMLSNITSNTIYLARNVDHIIYLVNTDLRL</sequence>
<dbReference type="Pfam" id="PF16925">
    <property type="entry name" value="TetR_C_13"/>
    <property type="match status" value="1"/>
</dbReference>
<dbReference type="InterPro" id="IPR009057">
    <property type="entry name" value="Homeodomain-like_sf"/>
</dbReference>
<keyword evidence="1" id="KW-0805">Transcription regulation</keyword>
<proteinExistence type="predicted"/>
<protein>
    <submittedName>
        <fullName evidence="6">TetR family transcriptional regulator</fullName>
    </submittedName>
</protein>
<reference evidence="7" key="1">
    <citation type="submission" date="2012-11" db="EMBL/GenBank/DDBJ databases">
        <authorList>
            <person name="Lucero-Rivera Y.E."/>
            <person name="Tovar-Ramirez D."/>
        </authorList>
    </citation>
    <scope>NUCLEOTIDE SEQUENCE [LARGE SCALE GENOMIC DNA]</scope>
    <source>
        <strain evidence="7">Araruama</strain>
    </source>
</reference>
<dbReference type="AlphaFoldDB" id="A0A1V1NTV0"/>
<dbReference type="EMBL" id="ATBP01002302">
    <property type="protein sequence ID" value="ETR66010.1"/>
    <property type="molecule type" value="Genomic_DNA"/>
</dbReference>
<evidence type="ECO:0000313" key="6">
    <source>
        <dbReference type="EMBL" id="ETR66010.1"/>
    </source>
</evidence>
<feature type="DNA-binding region" description="H-T-H motif" evidence="4">
    <location>
        <begin position="28"/>
        <end position="47"/>
    </location>
</feature>
<gene>
    <name evidence="6" type="ORF">OMM_05832</name>
</gene>
<evidence type="ECO:0000256" key="1">
    <source>
        <dbReference type="ARBA" id="ARBA00023015"/>
    </source>
</evidence>
<organism evidence="6 7">
    <name type="scientific">Candidatus Magnetoglobus multicellularis str. Araruama</name>
    <dbReference type="NCBI Taxonomy" id="890399"/>
    <lineage>
        <taxon>Bacteria</taxon>
        <taxon>Pseudomonadati</taxon>
        <taxon>Thermodesulfobacteriota</taxon>
        <taxon>Desulfobacteria</taxon>
        <taxon>Desulfobacterales</taxon>
        <taxon>Desulfobacteraceae</taxon>
        <taxon>Candidatus Magnetoglobus</taxon>
    </lineage>
</organism>
<accession>A0A1V1NTV0</accession>
<dbReference type="PRINTS" id="PR00455">
    <property type="entry name" value="HTHTETR"/>
</dbReference>
<name>A0A1V1NTV0_9BACT</name>
<feature type="domain" description="HTH tetR-type" evidence="5">
    <location>
        <begin position="5"/>
        <end position="65"/>
    </location>
</feature>
<dbReference type="Pfam" id="PF00440">
    <property type="entry name" value="TetR_N"/>
    <property type="match status" value="1"/>
</dbReference>
<dbReference type="GO" id="GO:0003677">
    <property type="term" value="F:DNA binding"/>
    <property type="evidence" value="ECO:0007669"/>
    <property type="project" value="UniProtKB-UniRule"/>
</dbReference>
<dbReference type="SUPFAM" id="SSF46689">
    <property type="entry name" value="Homeodomain-like"/>
    <property type="match status" value="1"/>
</dbReference>
<dbReference type="PANTHER" id="PTHR47506">
    <property type="entry name" value="TRANSCRIPTIONAL REGULATORY PROTEIN"/>
    <property type="match status" value="1"/>
</dbReference>
<dbReference type="InterPro" id="IPR011075">
    <property type="entry name" value="TetR_C"/>
</dbReference>
<dbReference type="Gene3D" id="1.10.357.10">
    <property type="entry name" value="Tetracycline Repressor, domain 2"/>
    <property type="match status" value="1"/>
</dbReference>